<protein>
    <recommendedName>
        <fullName evidence="5">Integral membrane protein</fullName>
    </recommendedName>
</protein>
<dbReference type="RefSeq" id="XP_006695664.1">
    <property type="nucleotide sequence ID" value="XM_006695601.1"/>
</dbReference>
<reference evidence="3 4" key="1">
    <citation type="journal article" date="2011" name="Cell">
        <title>Insight into structure and assembly of the nuclear pore complex by utilizing the genome of a eukaryotic thermophile.</title>
        <authorList>
            <person name="Amlacher S."/>
            <person name="Sarges P."/>
            <person name="Flemming D."/>
            <person name="van Noort V."/>
            <person name="Kunze R."/>
            <person name="Devos D.P."/>
            <person name="Arumugam M."/>
            <person name="Bork P."/>
            <person name="Hurt E."/>
        </authorList>
    </citation>
    <scope>NUCLEOTIDE SEQUENCE [LARGE SCALE GENOMIC DNA]</scope>
    <source>
        <strain evidence="4">DSM 1495 / CBS 144.50 / IMI 039719</strain>
    </source>
</reference>
<evidence type="ECO:0000313" key="4">
    <source>
        <dbReference type="Proteomes" id="UP000008066"/>
    </source>
</evidence>
<dbReference type="Proteomes" id="UP000008066">
    <property type="component" value="Unassembled WGS sequence"/>
</dbReference>
<feature type="transmembrane region" description="Helical" evidence="1">
    <location>
        <begin position="263"/>
        <end position="285"/>
    </location>
</feature>
<dbReference type="PANTHER" id="PTHR28019">
    <property type="entry name" value="CELL MEMBRANE PROTEIN YLR413W-RELATED"/>
    <property type="match status" value="1"/>
</dbReference>
<keyword evidence="2" id="KW-0732">Signal</keyword>
<dbReference type="Pfam" id="PF06687">
    <property type="entry name" value="SUR7"/>
    <property type="match status" value="1"/>
</dbReference>
<keyword evidence="4" id="KW-1185">Reference proteome</keyword>
<dbReference type="HOGENOM" id="CLU_034574_2_0_1"/>
<feature type="chain" id="PRO_5003409466" description="Integral membrane protein" evidence="2">
    <location>
        <begin position="20"/>
        <end position="374"/>
    </location>
</feature>
<dbReference type="InterPro" id="IPR052413">
    <property type="entry name" value="SUR7_domain"/>
</dbReference>
<dbReference type="KEGG" id="cthr:CTHT_0053270"/>
<evidence type="ECO:0008006" key="5">
    <source>
        <dbReference type="Google" id="ProtNLM"/>
    </source>
</evidence>
<feature type="signal peptide" evidence="2">
    <location>
        <begin position="1"/>
        <end position="19"/>
    </location>
</feature>
<dbReference type="EMBL" id="GL988045">
    <property type="protein sequence ID" value="EGS18719.1"/>
    <property type="molecule type" value="Genomic_DNA"/>
</dbReference>
<dbReference type="OrthoDB" id="4480814at2759"/>
<organism evidence="4">
    <name type="scientific">Chaetomium thermophilum (strain DSM 1495 / CBS 144.50 / IMI 039719)</name>
    <name type="common">Thermochaetoides thermophila</name>
    <dbReference type="NCBI Taxonomy" id="759272"/>
    <lineage>
        <taxon>Eukaryota</taxon>
        <taxon>Fungi</taxon>
        <taxon>Dikarya</taxon>
        <taxon>Ascomycota</taxon>
        <taxon>Pezizomycotina</taxon>
        <taxon>Sordariomycetes</taxon>
        <taxon>Sordariomycetidae</taxon>
        <taxon>Sordariales</taxon>
        <taxon>Chaetomiaceae</taxon>
        <taxon>Thermochaetoides</taxon>
    </lineage>
</organism>
<feature type="transmembrane region" description="Helical" evidence="1">
    <location>
        <begin position="215"/>
        <end position="243"/>
    </location>
</feature>
<evidence type="ECO:0000313" key="3">
    <source>
        <dbReference type="EMBL" id="EGS18719.1"/>
    </source>
</evidence>
<dbReference type="GO" id="GO:0031505">
    <property type="term" value="P:fungal-type cell wall organization"/>
    <property type="evidence" value="ECO:0007669"/>
    <property type="project" value="TreeGrafter"/>
</dbReference>
<keyword evidence="1" id="KW-0812">Transmembrane</keyword>
<dbReference type="GeneID" id="18259365"/>
<evidence type="ECO:0000256" key="2">
    <source>
        <dbReference type="SAM" id="SignalP"/>
    </source>
</evidence>
<dbReference type="eggNOG" id="ENOG502QRB5">
    <property type="taxonomic scope" value="Eukaryota"/>
</dbReference>
<gene>
    <name evidence="3" type="ORF">CTHT_0053270</name>
</gene>
<sequence length="374" mass="40214">MANPGRFLCIALPFLLTLASLISMLVAGLAGVADKKLYMFRINTTDLEISPLNVQNILNQAGVNIPNNVNLDNINIPNNVNLDNINIPNVKIDIDKRQSQSKNITAADLGLHNLYDISIFTYCYTDQSGDRHCPKPAFNWARSALNTTPGDFNSLITTTGLNVTLPEEITSAIRVFTTVSRWTQYIYIAAIGALVVELFFGLFANCSRAMSCVTFLVAGVAAVLVGTAAAMATATAATVVGAVEASAKYYGVDSKINTRFLSAVWFAFTFAAAAALFWCFTICCCKPDRYKSAGGGVRHRDESASEKFIPLASGAGASAKGYQRLSEASLGENGNTGYYGAGGYSAGYPRQYPEPVAYGAQRESAYEPYSHVRT</sequence>
<name>G0SDW8_CHATD</name>
<dbReference type="GO" id="GO:0051285">
    <property type="term" value="C:cell cortex of cell tip"/>
    <property type="evidence" value="ECO:0007669"/>
    <property type="project" value="TreeGrafter"/>
</dbReference>
<evidence type="ECO:0000256" key="1">
    <source>
        <dbReference type="SAM" id="Phobius"/>
    </source>
</evidence>
<accession>G0SDW8</accession>
<dbReference type="InterPro" id="IPR009571">
    <property type="entry name" value="SUR7/Rim9-like_fungi"/>
</dbReference>
<feature type="transmembrane region" description="Helical" evidence="1">
    <location>
        <begin position="185"/>
        <end position="203"/>
    </location>
</feature>
<keyword evidence="1" id="KW-0472">Membrane</keyword>
<dbReference type="PANTHER" id="PTHR28019:SF3">
    <property type="entry name" value="INTEGRAL MEMBRANE PROTEIN (AFU_ORTHOLOGUE AFUA_6G07470)"/>
    <property type="match status" value="1"/>
</dbReference>
<proteinExistence type="predicted"/>
<dbReference type="GO" id="GO:0005886">
    <property type="term" value="C:plasma membrane"/>
    <property type="evidence" value="ECO:0007669"/>
    <property type="project" value="InterPro"/>
</dbReference>
<dbReference type="OMA" id="FWIFTIC"/>
<dbReference type="AlphaFoldDB" id="G0SDW8"/>
<keyword evidence="1" id="KW-1133">Transmembrane helix</keyword>